<accession>A0A7C2XPZ0</accession>
<protein>
    <submittedName>
        <fullName evidence="1">Uncharacterized protein</fullName>
    </submittedName>
</protein>
<evidence type="ECO:0000313" key="1">
    <source>
        <dbReference type="EMBL" id="HET98736.1"/>
    </source>
</evidence>
<sequence length="141" mass="16472">MARQVNVDRNSEAEGFRAWAPDFDRWPKSWMGVAEDLAYGQKLLPWFAGFLQALYAEGKSRKTFAQYRDHLWLLGGTIISEVSLYEEYQDDPLEKLREAVADGSILPDHYDQMTQAELKAFERTCRRFEKYLGKKRPDEAE</sequence>
<dbReference type="AlphaFoldDB" id="A0A7C2XPZ0"/>
<name>A0A7C2XPZ0_9BACT</name>
<organism evidence="1">
    <name type="scientific">Desulfurivibrio alkaliphilus</name>
    <dbReference type="NCBI Taxonomy" id="427923"/>
    <lineage>
        <taxon>Bacteria</taxon>
        <taxon>Pseudomonadati</taxon>
        <taxon>Thermodesulfobacteriota</taxon>
        <taxon>Desulfobulbia</taxon>
        <taxon>Desulfobulbales</taxon>
        <taxon>Desulfobulbaceae</taxon>
        <taxon>Desulfurivibrio</taxon>
    </lineage>
</organism>
<proteinExistence type="predicted"/>
<gene>
    <name evidence="1" type="ORF">ENN98_08680</name>
</gene>
<reference evidence="1" key="1">
    <citation type="journal article" date="2020" name="mSystems">
        <title>Genome- and Community-Level Interaction Insights into Carbon Utilization and Element Cycling Functions of Hydrothermarchaeota in Hydrothermal Sediment.</title>
        <authorList>
            <person name="Zhou Z."/>
            <person name="Liu Y."/>
            <person name="Xu W."/>
            <person name="Pan J."/>
            <person name="Luo Z.H."/>
            <person name="Li M."/>
        </authorList>
    </citation>
    <scope>NUCLEOTIDE SEQUENCE [LARGE SCALE GENOMIC DNA]</scope>
    <source>
        <strain evidence="1">SpSt-1224</strain>
    </source>
</reference>
<dbReference type="EMBL" id="DSDS01000194">
    <property type="protein sequence ID" value="HET98736.1"/>
    <property type="molecule type" value="Genomic_DNA"/>
</dbReference>
<dbReference type="Proteomes" id="UP000885986">
    <property type="component" value="Unassembled WGS sequence"/>
</dbReference>
<comment type="caution">
    <text evidence="1">The sequence shown here is derived from an EMBL/GenBank/DDBJ whole genome shotgun (WGS) entry which is preliminary data.</text>
</comment>